<feature type="region of interest" description="Disordered" evidence="1">
    <location>
        <begin position="67"/>
        <end position="103"/>
    </location>
</feature>
<evidence type="ECO:0000313" key="3">
    <source>
        <dbReference type="Proteomes" id="UP001605036"/>
    </source>
</evidence>
<organism evidence="2 3">
    <name type="scientific">Riccia fluitans</name>
    <dbReference type="NCBI Taxonomy" id="41844"/>
    <lineage>
        <taxon>Eukaryota</taxon>
        <taxon>Viridiplantae</taxon>
        <taxon>Streptophyta</taxon>
        <taxon>Embryophyta</taxon>
        <taxon>Marchantiophyta</taxon>
        <taxon>Marchantiopsida</taxon>
        <taxon>Marchantiidae</taxon>
        <taxon>Marchantiales</taxon>
        <taxon>Ricciaceae</taxon>
        <taxon>Riccia</taxon>
    </lineage>
</organism>
<reference evidence="2 3" key="1">
    <citation type="submission" date="2024-09" db="EMBL/GenBank/DDBJ databases">
        <title>Chromosome-scale assembly of Riccia fluitans.</title>
        <authorList>
            <person name="Paukszto L."/>
            <person name="Sawicki J."/>
            <person name="Karawczyk K."/>
            <person name="Piernik-Szablinska J."/>
            <person name="Szczecinska M."/>
            <person name="Mazdziarz M."/>
        </authorList>
    </citation>
    <scope>NUCLEOTIDE SEQUENCE [LARGE SCALE GENOMIC DNA]</scope>
    <source>
        <strain evidence="2">Rf_01</strain>
        <tissue evidence="2">Aerial parts of the thallus</tissue>
    </source>
</reference>
<proteinExistence type="predicted"/>
<name>A0ABD1ZB97_9MARC</name>
<comment type="caution">
    <text evidence="2">The sequence shown here is derived from an EMBL/GenBank/DDBJ whole genome shotgun (WGS) entry which is preliminary data.</text>
</comment>
<dbReference type="AlphaFoldDB" id="A0ABD1ZB97"/>
<dbReference type="Proteomes" id="UP001605036">
    <property type="component" value="Unassembled WGS sequence"/>
</dbReference>
<dbReference type="EMBL" id="JBHFFA010000002">
    <property type="protein sequence ID" value="KAL2645087.1"/>
    <property type="molecule type" value="Genomic_DNA"/>
</dbReference>
<gene>
    <name evidence="2" type="ORF">R1flu_012674</name>
</gene>
<feature type="compositionally biased region" description="Basic and acidic residues" evidence="1">
    <location>
        <begin position="85"/>
        <end position="103"/>
    </location>
</feature>
<evidence type="ECO:0000313" key="2">
    <source>
        <dbReference type="EMBL" id="KAL2645087.1"/>
    </source>
</evidence>
<evidence type="ECO:0000256" key="1">
    <source>
        <dbReference type="SAM" id="MobiDB-lite"/>
    </source>
</evidence>
<accession>A0ABD1ZB97</accession>
<keyword evidence="3" id="KW-1185">Reference proteome</keyword>
<protein>
    <submittedName>
        <fullName evidence="2">Uncharacterized protein</fullName>
    </submittedName>
</protein>
<sequence>MIRHHRTTYATVAASLTNLVDQLTALAYQYCKSTRFKQGSLVGVSGLLKIPRDQGFAQLSSRFFPSPRSVGRHSTGGTSASRMRLVREDWPLEDPKGKSPEKVKEIRDKVKEHVLDFLARQGWEKKDE</sequence>